<dbReference type="SUPFAM" id="SSF47616">
    <property type="entry name" value="GST C-terminal domain-like"/>
    <property type="match status" value="1"/>
</dbReference>
<organism evidence="2 3">
    <name type="scientific">Marinibaculum pumilum</name>
    <dbReference type="NCBI Taxonomy" id="1766165"/>
    <lineage>
        <taxon>Bacteria</taxon>
        <taxon>Pseudomonadati</taxon>
        <taxon>Pseudomonadota</taxon>
        <taxon>Alphaproteobacteria</taxon>
        <taxon>Rhodospirillales</taxon>
        <taxon>Rhodospirillaceae</taxon>
        <taxon>Marinibaculum</taxon>
    </lineage>
</organism>
<dbReference type="PROSITE" id="PS50404">
    <property type="entry name" value="GST_NTER"/>
    <property type="match status" value="1"/>
</dbReference>
<dbReference type="CDD" id="cd03038">
    <property type="entry name" value="GST_N_etherase_LigE"/>
    <property type="match status" value="1"/>
</dbReference>
<dbReference type="Pfam" id="PF13417">
    <property type="entry name" value="GST_N_3"/>
    <property type="match status" value="1"/>
</dbReference>
<dbReference type="RefSeq" id="WP_379902405.1">
    <property type="nucleotide sequence ID" value="NZ_JBHRTR010000028.1"/>
</dbReference>
<evidence type="ECO:0000313" key="2">
    <source>
        <dbReference type="EMBL" id="MFC3228879.1"/>
    </source>
</evidence>
<dbReference type="InterPro" id="IPR036249">
    <property type="entry name" value="Thioredoxin-like_sf"/>
</dbReference>
<dbReference type="InterPro" id="IPR054416">
    <property type="entry name" value="GST_UstS-like_C"/>
</dbReference>
<reference evidence="3" key="1">
    <citation type="journal article" date="2019" name="Int. J. Syst. Evol. Microbiol.">
        <title>The Global Catalogue of Microorganisms (GCM) 10K type strain sequencing project: providing services to taxonomists for standard genome sequencing and annotation.</title>
        <authorList>
            <consortium name="The Broad Institute Genomics Platform"/>
            <consortium name="The Broad Institute Genome Sequencing Center for Infectious Disease"/>
            <person name="Wu L."/>
            <person name="Ma J."/>
        </authorList>
    </citation>
    <scope>NUCLEOTIDE SEQUENCE [LARGE SCALE GENOMIC DNA]</scope>
    <source>
        <strain evidence="3">KCTC 42964</strain>
    </source>
</reference>
<keyword evidence="3" id="KW-1185">Reference proteome</keyword>
<protein>
    <submittedName>
        <fullName evidence="2">Glutathione S-transferase family protein</fullName>
    </submittedName>
</protein>
<dbReference type="InterPro" id="IPR004045">
    <property type="entry name" value="Glutathione_S-Trfase_N"/>
</dbReference>
<gene>
    <name evidence="2" type="ORF">ACFOGJ_16660</name>
</gene>
<dbReference type="Gene3D" id="3.40.30.10">
    <property type="entry name" value="Glutaredoxin"/>
    <property type="match status" value="1"/>
</dbReference>
<evidence type="ECO:0000313" key="3">
    <source>
        <dbReference type="Proteomes" id="UP001595528"/>
    </source>
</evidence>
<comment type="caution">
    <text evidence="2">The sequence shown here is derived from an EMBL/GenBank/DDBJ whole genome shotgun (WGS) entry which is preliminary data.</text>
</comment>
<dbReference type="EMBL" id="JBHRTR010000028">
    <property type="protein sequence ID" value="MFC3228879.1"/>
    <property type="molecule type" value="Genomic_DNA"/>
</dbReference>
<evidence type="ECO:0000259" key="1">
    <source>
        <dbReference type="PROSITE" id="PS50404"/>
    </source>
</evidence>
<sequence length="232" mass="26476">MAMKLYDLAGAKDDHRFSPYCWRVRMALAHKSLEVETLPWRFTEKEAIAFSGQDKVPVLVDGEKSVHDSWDIAEYLDETYPQKPLFDSAQARGQGMLVKQWVETQVNPVIGRIILVDLFGMIHDKDKAYFKESREKRFGMALEALCADRPAQIEALDRALVPLRNTLKIQPYIAGAAPNYADYIVFGSLQWARTSAPVEVLPDEDDPVRAWRDRLLDMYDGLARDAWMPEAA</sequence>
<dbReference type="InterPro" id="IPR036282">
    <property type="entry name" value="Glutathione-S-Trfase_C_sf"/>
</dbReference>
<proteinExistence type="predicted"/>
<dbReference type="PANTHER" id="PTHR42673">
    <property type="entry name" value="MALEYLACETOACETATE ISOMERASE"/>
    <property type="match status" value="1"/>
</dbReference>
<dbReference type="Pfam" id="PF22041">
    <property type="entry name" value="GST_C_7"/>
    <property type="match status" value="1"/>
</dbReference>
<dbReference type="Proteomes" id="UP001595528">
    <property type="component" value="Unassembled WGS sequence"/>
</dbReference>
<dbReference type="SUPFAM" id="SSF52833">
    <property type="entry name" value="Thioredoxin-like"/>
    <property type="match status" value="1"/>
</dbReference>
<name>A0ABV7L386_9PROT</name>
<feature type="domain" description="GST N-terminal" evidence="1">
    <location>
        <begin position="8"/>
        <end position="84"/>
    </location>
</feature>
<dbReference type="PANTHER" id="PTHR42673:SF4">
    <property type="entry name" value="MALEYLACETOACETATE ISOMERASE"/>
    <property type="match status" value="1"/>
</dbReference>
<dbReference type="CDD" id="cd03202">
    <property type="entry name" value="GST_C_etherase_LigE"/>
    <property type="match status" value="1"/>
</dbReference>
<accession>A0ABV7L386</accession>
<dbReference type="Gene3D" id="1.20.1050.10">
    <property type="match status" value="1"/>
</dbReference>